<dbReference type="EMBL" id="CP033058">
    <property type="protein sequence ID" value="AZZ65373.1"/>
    <property type="molecule type" value="Genomic_DNA"/>
</dbReference>
<keyword evidence="3" id="KW-1185">Reference proteome</keyword>
<dbReference type="KEGG" id="mphc:DMC14_001010"/>
<dbReference type="AlphaFoldDB" id="A0A3T0TTL9"/>
<organism evidence="2 3">
    <name type="scientific">Metamycoplasma phocicerebrale</name>
    <dbReference type="NCBI Taxonomy" id="142649"/>
    <lineage>
        <taxon>Bacteria</taxon>
        <taxon>Bacillati</taxon>
        <taxon>Mycoplasmatota</taxon>
        <taxon>Mycoplasmoidales</taxon>
        <taxon>Metamycoplasmataceae</taxon>
        <taxon>Metamycoplasma</taxon>
    </lineage>
</organism>
<proteinExistence type="predicted"/>
<keyword evidence="1" id="KW-0472">Membrane</keyword>
<feature type="transmembrane region" description="Helical" evidence="1">
    <location>
        <begin position="101"/>
        <end position="123"/>
    </location>
</feature>
<dbReference type="Proteomes" id="UP000256585">
    <property type="component" value="Chromosome"/>
</dbReference>
<protein>
    <submittedName>
        <fullName evidence="2">Uncharacterized protein</fullName>
    </submittedName>
</protein>
<reference evidence="2" key="1">
    <citation type="submission" date="2019-03" db="EMBL/GenBank/DDBJ databases">
        <title>Draft Sequence and Annotation of the Mycoplasma phocicerebrale Strain 1049T Genome.</title>
        <authorList>
            <person name="Frasca S.Jr."/>
            <person name="Kutish G.F."/>
            <person name="Castellanos Gell J."/>
            <person name="Michaels D.L."/>
            <person name="Brown D.R."/>
        </authorList>
    </citation>
    <scope>NUCLEOTIDE SEQUENCE</scope>
    <source>
        <strain evidence="2">1049</strain>
    </source>
</reference>
<sequence length="129" mass="14119">MNKKIHLTNFLLMIFISILVVIAGVLLYSLVIKGSSFTVDTKNIKLSTENFWNLMKSKGVAIASSIIALFSLAALLHIILFIYIIIGAVDGFKNNHYSVGVLYVLGAFIPMSIFTFIASCIGMSRGKKA</sequence>
<feature type="transmembrane region" description="Helical" evidence="1">
    <location>
        <begin position="12"/>
        <end position="32"/>
    </location>
</feature>
<feature type="transmembrane region" description="Helical" evidence="1">
    <location>
        <begin position="60"/>
        <end position="89"/>
    </location>
</feature>
<name>A0A3T0TTL9_9BACT</name>
<gene>
    <name evidence="2" type="ORF">DMC14_001010</name>
</gene>
<accession>A0A3T0TTL9</accession>
<evidence type="ECO:0000256" key="1">
    <source>
        <dbReference type="SAM" id="Phobius"/>
    </source>
</evidence>
<keyword evidence="1" id="KW-1133">Transmembrane helix</keyword>
<keyword evidence="1" id="KW-0812">Transmembrane</keyword>
<dbReference type="RefSeq" id="WP_116171812.1">
    <property type="nucleotide sequence ID" value="NZ_CP033058.2"/>
</dbReference>
<evidence type="ECO:0000313" key="3">
    <source>
        <dbReference type="Proteomes" id="UP000256585"/>
    </source>
</evidence>
<evidence type="ECO:0000313" key="2">
    <source>
        <dbReference type="EMBL" id="AZZ65373.1"/>
    </source>
</evidence>